<comment type="similarity">
    <text evidence="1">Belongs to the MEMO1 family.</text>
</comment>
<organism evidence="3 4">
    <name type="scientific">Aspergillus oryzae (strain ATCC 42149 / RIB 40)</name>
    <name type="common">Yellow koji mold</name>
    <dbReference type="NCBI Taxonomy" id="510516"/>
    <lineage>
        <taxon>Eukaryota</taxon>
        <taxon>Fungi</taxon>
        <taxon>Dikarya</taxon>
        <taxon>Ascomycota</taxon>
        <taxon>Pezizomycotina</taxon>
        <taxon>Eurotiomycetes</taxon>
        <taxon>Eurotiomycetidae</taxon>
        <taxon>Eurotiales</taxon>
        <taxon>Aspergillaceae</taxon>
        <taxon>Aspergillus</taxon>
        <taxon>Aspergillus subgen. Circumdati</taxon>
    </lineage>
</organism>
<dbReference type="Pfam" id="PF01875">
    <property type="entry name" value="Memo"/>
    <property type="match status" value="1"/>
</dbReference>
<dbReference type="AlphaFoldDB" id="Q2UPS8"/>
<reference evidence="3 4" key="1">
    <citation type="journal article" date="2005" name="Nature">
        <title>Genome sequencing and analysis of Aspergillus oryzae.</title>
        <authorList>
            <person name="Machida M."/>
            <person name="Asai K."/>
            <person name="Sano M."/>
            <person name="Tanaka T."/>
            <person name="Kumagai T."/>
            <person name="Terai G."/>
            <person name="Kusumoto K."/>
            <person name="Arima T."/>
            <person name="Akita O."/>
            <person name="Kashiwagi Y."/>
            <person name="Abe K."/>
            <person name="Gomi K."/>
            <person name="Horiuchi H."/>
            <person name="Kitamoto K."/>
            <person name="Kobayashi T."/>
            <person name="Takeuchi M."/>
            <person name="Denning D.W."/>
            <person name="Galagan J.E."/>
            <person name="Nierman W.C."/>
            <person name="Yu J."/>
            <person name="Archer D.B."/>
            <person name="Bennett J.W."/>
            <person name="Bhatnagar D."/>
            <person name="Cleveland T.E."/>
            <person name="Fedorova N.D."/>
            <person name="Gotoh O."/>
            <person name="Horikawa H."/>
            <person name="Hosoyama A."/>
            <person name="Ichinomiya M."/>
            <person name="Igarashi R."/>
            <person name="Iwashita K."/>
            <person name="Juvvadi P.R."/>
            <person name="Kato M."/>
            <person name="Kato Y."/>
            <person name="Kin T."/>
            <person name="Kokubun A."/>
            <person name="Maeda H."/>
            <person name="Maeyama N."/>
            <person name="Maruyama J."/>
            <person name="Nagasaki H."/>
            <person name="Nakajima T."/>
            <person name="Oda K."/>
            <person name="Okada K."/>
            <person name="Paulsen I."/>
            <person name="Sakamoto K."/>
            <person name="Sawano T."/>
            <person name="Takahashi M."/>
            <person name="Takase K."/>
            <person name="Terabayashi Y."/>
            <person name="Wortman J."/>
            <person name="Yamada O."/>
            <person name="Yamagata Y."/>
            <person name="Anazawa H."/>
            <person name="Hata Y."/>
            <person name="Koide Y."/>
            <person name="Komori T."/>
            <person name="Koyama Y."/>
            <person name="Minetoki T."/>
            <person name="Suharnan S."/>
            <person name="Tanaka A."/>
            <person name="Isono K."/>
            <person name="Kuhara S."/>
            <person name="Ogasawara N."/>
            <person name="Kikuchi H."/>
        </authorList>
    </citation>
    <scope>NUCLEOTIDE SEQUENCE [LARGE SCALE GENOMIC DNA]</scope>
    <source>
        <strain evidence="4">ATCC 42149 / RIB 40</strain>
    </source>
</reference>
<evidence type="ECO:0000256" key="1">
    <source>
        <dbReference type="ARBA" id="ARBA00006315"/>
    </source>
</evidence>
<dbReference type="HOGENOM" id="CLU_038085_0_0_1"/>
<dbReference type="HAMAP" id="MF_00055">
    <property type="entry name" value="MEMO1"/>
    <property type="match status" value="1"/>
</dbReference>
<dbReference type="RefSeq" id="XP_023089403.1">
    <property type="nucleotide sequence ID" value="XM_023237118.1"/>
</dbReference>
<dbReference type="OMA" id="MHLPYIH"/>
<proteinExistence type="inferred from homology"/>
<dbReference type="KEGG" id="aor:AO090005001525"/>
<dbReference type="Proteomes" id="UP000006564">
    <property type="component" value="Chromosome 1"/>
</dbReference>
<name>Q2UPS8_ASPOR</name>
<feature type="region of interest" description="Disordered" evidence="2">
    <location>
        <begin position="234"/>
        <end position="271"/>
    </location>
</feature>
<accession>Q2UPS8</accession>
<dbReference type="STRING" id="510516.Q2UPS8"/>
<evidence type="ECO:0000313" key="4">
    <source>
        <dbReference type="Proteomes" id="UP000006564"/>
    </source>
</evidence>
<dbReference type="Gene3D" id="3.40.830.10">
    <property type="entry name" value="LigB-like"/>
    <property type="match status" value="1"/>
</dbReference>
<evidence type="ECO:0000313" key="3">
    <source>
        <dbReference type="EMBL" id="BAE56437.1"/>
    </source>
</evidence>
<dbReference type="PANTHER" id="PTHR11060:SF0">
    <property type="entry name" value="PROTEIN MEMO1"/>
    <property type="match status" value="1"/>
</dbReference>
<sequence>MQSREASHAGSWYSDNQRTLTHQLDGWLAQVPNSIEGIGSLPVPGARIIIAPHAGYSYSGPCAAYAYKALDLSKAKRIFILGPSHHHYLSTLALPELTSYYTPLSDEPLPLDTELITKLLSTKAVKSNGSTISFTTMSRSIDEDEHSIELHLPYIHRLLQLHFPNKPTSQYPPLVPIMVGSTSASTESAFGALLAPYLQDPTNAFVISSDFCHWGLRFRYTYYVPQAPKPGPKLPLSANSLPQPGDDLSSVEEKMESVSTGQALQRRDRISSREPAIHESISAFDIATMAAISTGATANFLETIQTTGNTVCGRHPIGVIMAAIEEITSQEEGKKGKFHFVRYERSSDAVDVDDSSFSISVVLLLKNATLLCYPVTRRPRLLVAINYDLVDM</sequence>
<dbReference type="NCBIfam" id="TIGR04336">
    <property type="entry name" value="AmmeMemoSam_B"/>
    <property type="match status" value="1"/>
</dbReference>
<gene>
    <name evidence="3" type="ORF">AO090005001525</name>
</gene>
<protein>
    <submittedName>
        <fullName evidence="3">DNA, SC005</fullName>
    </submittedName>
</protein>
<dbReference type="PANTHER" id="PTHR11060">
    <property type="entry name" value="PROTEIN MEMO1"/>
    <property type="match status" value="1"/>
</dbReference>
<evidence type="ECO:0000256" key="2">
    <source>
        <dbReference type="SAM" id="MobiDB-lite"/>
    </source>
</evidence>
<dbReference type="VEuPathDB" id="FungiDB:AO090005001525"/>
<dbReference type="CDD" id="cd07361">
    <property type="entry name" value="MEMO_like"/>
    <property type="match status" value="1"/>
</dbReference>
<dbReference type="InterPro" id="IPR002737">
    <property type="entry name" value="MEMO1_fam"/>
</dbReference>
<dbReference type="GeneID" id="5990384"/>
<keyword evidence="4" id="KW-1185">Reference proteome</keyword>
<dbReference type="EMBL" id="AP007151">
    <property type="protein sequence ID" value="BAE56437.1"/>
    <property type="molecule type" value="Genomic_DNA"/>
</dbReference>